<gene>
    <name evidence="2" type="ORF">DCS_00014</name>
</gene>
<evidence type="ECO:0000313" key="3">
    <source>
        <dbReference type="Proteomes" id="UP000076580"/>
    </source>
</evidence>
<feature type="transmembrane region" description="Helical" evidence="1">
    <location>
        <begin position="463"/>
        <end position="486"/>
    </location>
</feature>
<proteinExistence type="predicted"/>
<organism evidence="2 3">
    <name type="scientific">Drechmeria coniospora</name>
    <name type="common">Nematophagous fungus</name>
    <name type="synonym">Meria coniospora</name>
    <dbReference type="NCBI Taxonomy" id="98403"/>
    <lineage>
        <taxon>Eukaryota</taxon>
        <taxon>Fungi</taxon>
        <taxon>Dikarya</taxon>
        <taxon>Ascomycota</taxon>
        <taxon>Pezizomycotina</taxon>
        <taxon>Sordariomycetes</taxon>
        <taxon>Hypocreomycetidae</taxon>
        <taxon>Hypocreales</taxon>
        <taxon>Ophiocordycipitaceae</taxon>
        <taxon>Drechmeria</taxon>
    </lineage>
</organism>
<keyword evidence="3" id="KW-1185">Reference proteome</keyword>
<dbReference type="EMBL" id="LAYC01000001">
    <property type="protein sequence ID" value="KYK58887.1"/>
    <property type="molecule type" value="Genomic_DNA"/>
</dbReference>
<reference evidence="2 3" key="1">
    <citation type="journal article" date="2016" name="Sci. Rep.">
        <title>Insights into Adaptations to a Near-Obligate Nematode Endoparasitic Lifestyle from the Finished Genome of Drechmeria coniospora.</title>
        <authorList>
            <person name="Zhang L."/>
            <person name="Zhou Z."/>
            <person name="Guo Q."/>
            <person name="Fokkens L."/>
            <person name="Miskei M."/>
            <person name="Pocsi I."/>
            <person name="Zhang W."/>
            <person name="Chen M."/>
            <person name="Wang L."/>
            <person name="Sun Y."/>
            <person name="Donzelli B.G."/>
            <person name="Gibson D.M."/>
            <person name="Nelson D.R."/>
            <person name="Luo J.G."/>
            <person name="Rep M."/>
            <person name="Liu H."/>
            <person name="Yang S."/>
            <person name="Wang J."/>
            <person name="Krasnoff S.B."/>
            <person name="Xu Y."/>
            <person name="Molnar I."/>
            <person name="Lin M."/>
        </authorList>
    </citation>
    <scope>NUCLEOTIDE SEQUENCE [LARGE SCALE GENOMIC DNA]</scope>
    <source>
        <strain evidence="2 3">ARSEF 6962</strain>
    </source>
</reference>
<protein>
    <recommendedName>
        <fullName evidence="4">TLC domain-containing protein</fullName>
    </recommendedName>
</protein>
<dbReference type="RefSeq" id="XP_040658239.1">
    <property type="nucleotide sequence ID" value="XM_040797356.1"/>
</dbReference>
<evidence type="ECO:0000256" key="1">
    <source>
        <dbReference type="SAM" id="Phobius"/>
    </source>
</evidence>
<evidence type="ECO:0008006" key="4">
    <source>
        <dbReference type="Google" id="ProtNLM"/>
    </source>
</evidence>
<feature type="transmembrane region" description="Helical" evidence="1">
    <location>
        <begin position="267"/>
        <end position="292"/>
    </location>
</feature>
<sequence length="532" mass="58985">MARRRRCRQSPCREMTLMPALGECMRTTAARSSTRVSLSRRHPLALREAEEDDEGPVRTVLRSRRRGLLVSAAADRARHKSRPVPPNPSRGPRSVLHAVRELVLVPLAALLALVRLSQPFGRVMSRRTSARSRTGLVALAPAFERRIHPWFHLARDDGQRPSSLALPCATGQIICVRPPACPPRQSARLPACMSTSLPVRPPASPPACPPAYLRALVLGRQRLLLLALRASPVPSATPLHSMPPGQQGDHGLRLGRLPNELVSRLQLFAGLILTVVACVLAVIRFYVLDLVIPKVYSARTLEPLNDGQRRGFVNHHVAAGTKIFLIIITCYPLLAVLSGGATPQTPFAPGMRTTLGDVLVVSAQVFTAMYIFELFYREKISPIGCAHHVGAIVIAQTALAMNVNFDKEPDSIYELLLCFIWGTDHPSSPAFRAFDVVAELWPHVAMIVYRIHTPKHLLLARTFYATMALELVGTTVETAVVMWIFGSLWDRWSLSLKIATPILHTLFSAAQLWSARIFYKLAREQRTKHLYE</sequence>
<keyword evidence="1" id="KW-0472">Membrane</keyword>
<dbReference type="GeneID" id="63712657"/>
<keyword evidence="1" id="KW-1133">Transmembrane helix</keyword>
<comment type="caution">
    <text evidence="2">The sequence shown here is derived from an EMBL/GenBank/DDBJ whole genome shotgun (WGS) entry which is preliminary data.</text>
</comment>
<dbReference type="InParanoid" id="A0A151GP55"/>
<dbReference type="AlphaFoldDB" id="A0A151GP55"/>
<keyword evidence="1" id="KW-0812">Transmembrane</keyword>
<feature type="transmembrane region" description="Helical" evidence="1">
    <location>
        <begin position="354"/>
        <end position="372"/>
    </location>
</feature>
<feature type="transmembrane region" description="Helical" evidence="1">
    <location>
        <begin position="498"/>
        <end position="519"/>
    </location>
</feature>
<dbReference type="Proteomes" id="UP000076580">
    <property type="component" value="Chromosome 01"/>
</dbReference>
<evidence type="ECO:0000313" key="2">
    <source>
        <dbReference type="EMBL" id="KYK58887.1"/>
    </source>
</evidence>
<name>A0A151GP55_DRECN</name>
<feature type="transmembrane region" description="Helical" evidence="1">
    <location>
        <begin position="313"/>
        <end position="334"/>
    </location>
</feature>
<accession>A0A151GP55</accession>